<dbReference type="InterPro" id="IPR036890">
    <property type="entry name" value="HATPase_C_sf"/>
</dbReference>
<evidence type="ECO:0000256" key="16">
    <source>
        <dbReference type="ARBA" id="ARBA00023014"/>
    </source>
</evidence>
<evidence type="ECO:0000313" key="24">
    <source>
        <dbReference type="Proteomes" id="UP000289821"/>
    </source>
</evidence>
<keyword evidence="21" id="KW-0812">Transmembrane</keyword>
<dbReference type="InterPro" id="IPR011990">
    <property type="entry name" value="TPR-like_helical_dom_sf"/>
</dbReference>
<dbReference type="InterPro" id="IPR003594">
    <property type="entry name" value="HATPase_dom"/>
</dbReference>
<dbReference type="InterPro" id="IPR011712">
    <property type="entry name" value="Sig_transdc_His_kin_sub3_dim/P"/>
</dbReference>
<dbReference type="PROSITE" id="PS50109">
    <property type="entry name" value="HIS_KIN"/>
    <property type="match status" value="1"/>
</dbReference>
<comment type="subcellular location">
    <subcellularLocation>
        <location evidence="3">Cytoplasm</location>
    </subcellularLocation>
</comment>
<evidence type="ECO:0000256" key="20">
    <source>
        <dbReference type="SAM" id="Coils"/>
    </source>
</evidence>
<feature type="repeat" description="TPR" evidence="19">
    <location>
        <begin position="311"/>
        <end position="344"/>
    </location>
</feature>
<dbReference type="Pfam" id="PF07730">
    <property type="entry name" value="HisKA_3"/>
    <property type="match status" value="1"/>
</dbReference>
<evidence type="ECO:0000256" key="21">
    <source>
        <dbReference type="SAM" id="Phobius"/>
    </source>
</evidence>
<evidence type="ECO:0000256" key="15">
    <source>
        <dbReference type="ARBA" id="ARBA00023012"/>
    </source>
</evidence>
<keyword evidence="15" id="KW-0902">Two-component regulatory system</keyword>
<dbReference type="GO" id="GO:0046983">
    <property type="term" value="F:protein dimerization activity"/>
    <property type="evidence" value="ECO:0007669"/>
    <property type="project" value="InterPro"/>
</dbReference>
<dbReference type="Gene3D" id="1.20.5.1930">
    <property type="match status" value="1"/>
</dbReference>
<evidence type="ECO:0000256" key="4">
    <source>
        <dbReference type="ARBA" id="ARBA00012438"/>
    </source>
</evidence>
<keyword evidence="16" id="KW-0411">Iron-sulfur</keyword>
<keyword evidence="11" id="KW-0547">Nucleotide-binding</keyword>
<dbReference type="InterPro" id="IPR050482">
    <property type="entry name" value="Sensor_HK_TwoCompSys"/>
</dbReference>
<accession>A0A4Q0NPV5</accession>
<keyword evidence="7" id="KW-0963">Cytoplasm</keyword>
<keyword evidence="19" id="KW-0802">TPR repeat</keyword>
<dbReference type="GO" id="GO:0016020">
    <property type="term" value="C:membrane"/>
    <property type="evidence" value="ECO:0007669"/>
    <property type="project" value="InterPro"/>
</dbReference>
<dbReference type="RefSeq" id="WP_128762580.1">
    <property type="nucleotide sequence ID" value="NZ_QOVI01000008.1"/>
</dbReference>
<keyword evidence="12 23" id="KW-0418">Kinase</keyword>
<evidence type="ECO:0000256" key="1">
    <source>
        <dbReference type="ARBA" id="ARBA00000085"/>
    </source>
</evidence>
<dbReference type="EC" id="2.7.13.3" evidence="4"/>
<dbReference type="SUPFAM" id="SSF48452">
    <property type="entry name" value="TPR-like"/>
    <property type="match status" value="2"/>
</dbReference>
<dbReference type="GO" id="GO:0051539">
    <property type="term" value="F:4 iron, 4 sulfur cluster binding"/>
    <property type="evidence" value="ECO:0007669"/>
    <property type="project" value="UniProtKB-KW"/>
</dbReference>
<keyword evidence="20" id="KW-0175">Coiled coil</keyword>
<keyword evidence="9" id="KW-0808">Transferase</keyword>
<keyword evidence="24" id="KW-1185">Reference proteome</keyword>
<evidence type="ECO:0000256" key="6">
    <source>
        <dbReference type="ARBA" id="ARBA00022485"/>
    </source>
</evidence>
<comment type="catalytic activity">
    <reaction evidence="1">
        <text>ATP + protein L-histidine = ADP + protein N-phospho-L-histidine.</text>
        <dbReference type="EC" id="2.7.13.3"/>
    </reaction>
</comment>
<protein>
    <recommendedName>
        <fullName evidence="5">Oxygen sensor histidine kinase NreB</fullName>
        <ecNumber evidence="4">2.7.13.3</ecNumber>
    </recommendedName>
    <alternativeName>
        <fullName evidence="18">Nitrogen regulation protein B</fullName>
    </alternativeName>
</protein>
<dbReference type="Pfam" id="PF13424">
    <property type="entry name" value="TPR_12"/>
    <property type="match status" value="2"/>
</dbReference>
<evidence type="ECO:0000256" key="3">
    <source>
        <dbReference type="ARBA" id="ARBA00004496"/>
    </source>
</evidence>
<evidence type="ECO:0000256" key="13">
    <source>
        <dbReference type="ARBA" id="ARBA00022840"/>
    </source>
</evidence>
<dbReference type="AlphaFoldDB" id="A0A4Q0NPV5"/>
<dbReference type="PANTHER" id="PTHR24421:SF10">
    <property type="entry name" value="NITRATE_NITRITE SENSOR PROTEIN NARQ"/>
    <property type="match status" value="1"/>
</dbReference>
<dbReference type="GO" id="GO:0000155">
    <property type="term" value="F:phosphorelay sensor kinase activity"/>
    <property type="evidence" value="ECO:0007669"/>
    <property type="project" value="InterPro"/>
</dbReference>
<dbReference type="PANTHER" id="PTHR24421">
    <property type="entry name" value="NITRATE/NITRITE SENSOR PROTEIN NARX-RELATED"/>
    <property type="match status" value="1"/>
</dbReference>
<reference evidence="23 24" key="1">
    <citation type="submission" date="2018-07" db="EMBL/GenBank/DDBJ databases">
        <title>Leeuwenhoekiella genomics.</title>
        <authorList>
            <person name="Tahon G."/>
            <person name="Willems A."/>
        </authorList>
    </citation>
    <scope>NUCLEOTIDE SEQUENCE [LARGE SCALE GENOMIC DNA]</scope>
    <source>
        <strain evidence="23 24">R-50232</strain>
    </source>
</reference>
<evidence type="ECO:0000256" key="19">
    <source>
        <dbReference type="PROSITE-ProRule" id="PRU00339"/>
    </source>
</evidence>
<evidence type="ECO:0000256" key="11">
    <source>
        <dbReference type="ARBA" id="ARBA00022741"/>
    </source>
</evidence>
<evidence type="ECO:0000256" key="12">
    <source>
        <dbReference type="ARBA" id="ARBA00022777"/>
    </source>
</evidence>
<evidence type="ECO:0000313" key="23">
    <source>
        <dbReference type="EMBL" id="RXG11922.1"/>
    </source>
</evidence>
<keyword evidence="13" id="KW-0067">ATP-binding</keyword>
<evidence type="ECO:0000256" key="7">
    <source>
        <dbReference type="ARBA" id="ARBA00022490"/>
    </source>
</evidence>
<keyword evidence="8" id="KW-0597">Phosphoprotein</keyword>
<evidence type="ECO:0000256" key="17">
    <source>
        <dbReference type="ARBA" id="ARBA00024827"/>
    </source>
</evidence>
<feature type="domain" description="Histidine kinase" evidence="22">
    <location>
        <begin position="469"/>
        <end position="654"/>
    </location>
</feature>
<feature type="coiled-coil region" evidence="20">
    <location>
        <begin position="357"/>
        <end position="391"/>
    </location>
</feature>
<dbReference type="Proteomes" id="UP000289821">
    <property type="component" value="Unassembled WGS sequence"/>
</dbReference>
<dbReference type="PROSITE" id="PS50005">
    <property type="entry name" value="TPR"/>
    <property type="match status" value="2"/>
</dbReference>
<evidence type="ECO:0000256" key="14">
    <source>
        <dbReference type="ARBA" id="ARBA00023004"/>
    </source>
</evidence>
<feature type="transmembrane region" description="Helical" evidence="21">
    <location>
        <begin position="399"/>
        <end position="418"/>
    </location>
</feature>
<name>A0A4Q0NPV5_9FLAO</name>
<dbReference type="PRINTS" id="PR00344">
    <property type="entry name" value="BCTRLSENSOR"/>
</dbReference>
<proteinExistence type="predicted"/>
<dbReference type="InterPro" id="IPR005467">
    <property type="entry name" value="His_kinase_dom"/>
</dbReference>
<evidence type="ECO:0000256" key="5">
    <source>
        <dbReference type="ARBA" id="ARBA00017322"/>
    </source>
</evidence>
<evidence type="ECO:0000256" key="2">
    <source>
        <dbReference type="ARBA" id="ARBA00001966"/>
    </source>
</evidence>
<dbReference type="Gene3D" id="3.30.565.10">
    <property type="entry name" value="Histidine kinase-like ATPase, C-terminal domain"/>
    <property type="match status" value="1"/>
</dbReference>
<keyword evidence="21" id="KW-0472">Membrane</keyword>
<dbReference type="GO" id="GO:0005524">
    <property type="term" value="F:ATP binding"/>
    <property type="evidence" value="ECO:0007669"/>
    <property type="project" value="UniProtKB-KW"/>
</dbReference>
<dbReference type="GO" id="GO:0005737">
    <property type="term" value="C:cytoplasm"/>
    <property type="evidence" value="ECO:0007669"/>
    <property type="project" value="UniProtKB-SubCell"/>
</dbReference>
<organism evidence="23 24">
    <name type="scientific">Leeuwenhoekiella aestuarii</name>
    <dbReference type="NCBI Taxonomy" id="2249426"/>
    <lineage>
        <taxon>Bacteria</taxon>
        <taxon>Pseudomonadati</taxon>
        <taxon>Bacteroidota</taxon>
        <taxon>Flavobacteriia</taxon>
        <taxon>Flavobacteriales</taxon>
        <taxon>Flavobacteriaceae</taxon>
        <taxon>Leeuwenhoekiella</taxon>
    </lineage>
</organism>
<keyword evidence="10" id="KW-0479">Metal-binding</keyword>
<evidence type="ECO:0000256" key="10">
    <source>
        <dbReference type="ARBA" id="ARBA00022723"/>
    </source>
</evidence>
<dbReference type="Gene3D" id="1.25.40.10">
    <property type="entry name" value="Tetratricopeptide repeat domain"/>
    <property type="match status" value="2"/>
</dbReference>
<comment type="caution">
    <text evidence="23">The sequence shown here is derived from an EMBL/GenBank/DDBJ whole genome shotgun (WGS) entry which is preliminary data.</text>
</comment>
<dbReference type="InterPro" id="IPR004358">
    <property type="entry name" value="Sig_transdc_His_kin-like_C"/>
</dbReference>
<dbReference type="CDD" id="cd16917">
    <property type="entry name" value="HATPase_UhpB-NarQ-NarX-like"/>
    <property type="match status" value="1"/>
</dbReference>
<evidence type="ECO:0000256" key="9">
    <source>
        <dbReference type="ARBA" id="ARBA00022679"/>
    </source>
</evidence>
<keyword evidence="14" id="KW-0408">Iron</keyword>
<keyword evidence="21" id="KW-1133">Transmembrane helix</keyword>
<evidence type="ECO:0000259" key="22">
    <source>
        <dbReference type="PROSITE" id="PS50109"/>
    </source>
</evidence>
<dbReference type="InterPro" id="IPR019734">
    <property type="entry name" value="TPR_rpt"/>
</dbReference>
<dbReference type="OrthoDB" id="9778366at2"/>
<gene>
    <name evidence="23" type="ORF">DSM04_10819</name>
</gene>
<dbReference type="SUPFAM" id="SSF55874">
    <property type="entry name" value="ATPase domain of HSP90 chaperone/DNA topoisomerase II/histidine kinase"/>
    <property type="match status" value="1"/>
</dbReference>
<dbReference type="SMART" id="SM00387">
    <property type="entry name" value="HATPase_c"/>
    <property type="match status" value="1"/>
</dbReference>
<evidence type="ECO:0000256" key="18">
    <source>
        <dbReference type="ARBA" id="ARBA00030800"/>
    </source>
</evidence>
<evidence type="ECO:0000256" key="8">
    <source>
        <dbReference type="ARBA" id="ARBA00022553"/>
    </source>
</evidence>
<comment type="cofactor">
    <cofactor evidence="2">
        <name>[4Fe-4S] cluster</name>
        <dbReference type="ChEBI" id="CHEBI:49883"/>
    </cofactor>
</comment>
<feature type="repeat" description="TPR" evidence="19">
    <location>
        <begin position="271"/>
        <end position="304"/>
    </location>
</feature>
<dbReference type="GO" id="GO:0046872">
    <property type="term" value="F:metal ion binding"/>
    <property type="evidence" value="ECO:0007669"/>
    <property type="project" value="UniProtKB-KW"/>
</dbReference>
<sequence length="654" mass="74449">MLKILTYRFVLVLGCLVLTQGILGQEVPTPKIDSLATLYREHLNTQPERAQKAATQWLKLAQAKQLSLQEARAHYALGNLGNITGDYKSTVFHAQQTIKLLTKNKVENGLAACYNLLALGYKNLGDYPKAMDGFVKCLSYAEAQNDEQQEANAYQNIATLYVLQNDYIKASESLDRAAHLYRELKDDDGVLTTLFNFANILKEKGKFEEARKHYQTVLNYREQEGNKAVIAYVHMNLSQMLVEEKRYAEAVVSLKKTLRLLKELQFQSDTAIVLNDLGLSESKLGNTQEAIDYFEQALKIGEAQSLLQYNAEIYKNLSQLYQDQGAYKQALENYDKGVQLTTTQNSLDKEKYVAKLQERYETQLKETRIKLLENEQKLSEAELQKTALKLKRQRIVRNAFIAGFVLVLITLILLRLFYIQRLRVQKELNSQQEENARQRINQMIKDHKLSVIERYQEGQEEERARLAREIHDGIGSDLAGIKIALEHYLEGAAEQPKAKRLLEAISNACMDVRGLSHQLHPLPFSKIGFSSFLNDFIEQITQKTELTIQTFLFPEEEIDELPDALLADAYRIVQELINNILKHAEATQAEVQLTKHEDHLNIVINDNGKGFQKTKKQGIGLRNIRERLQKVNGSLDIDSGSGSGTSITLDIPLN</sequence>
<dbReference type="EMBL" id="QOVI01000008">
    <property type="protein sequence ID" value="RXG11922.1"/>
    <property type="molecule type" value="Genomic_DNA"/>
</dbReference>
<dbReference type="SMART" id="SM00028">
    <property type="entry name" value="TPR"/>
    <property type="match status" value="7"/>
</dbReference>
<keyword evidence="6" id="KW-0004">4Fe-4S</keyword>
<comment type="function">
    <text evidence="17">Member of the two-component regulatory system NreB/NreC involved in the control of dissimilatory nitrate/nitrite reduction in response to oxygen. NreB functions as a direct oxygen sensor histidine kinase which is autophosphorylated, in the absence of oxygen, probably at the conserved histidine residue, and transfers its phosphate group probably to a conserved aspartate residue of NreC. NreB/NreC activates the expression of the nitrate (narGHJI) and nitrite (nir) reductase operons, as well as the putative nitrate transporter gene narT.</text>
</comment>
<dbReference type="Pfam" id="PF02518">
    <property type="entry name" value="HATPase_c"/>
    <property type="match status" value="1"/>
</dbReference>